<proteinExistence type="predicted"/>
<dbReference type="Proteomes" id="UP001165069">
    <property type="component" value="Unassembled WGS sequence"/>
</dbReference>
<reference evidence="1 2" key="1">
    <citation type="journal article" date="2023" name="Antonie Van Leeuwenhoek">
        <title>Mesoterricola silvestris gen. nov., sp. nov., Mesoterricola sediminis sp. nov., Geothrix oryzae sp. nov., Geothrix edaphica sp. nov., Geothrix rubra sp. nov., and Geothrix limicola sp. nov., six novel members of Acidobacteriota isolated from soils.</title>
        <authorList>
            <person name="Itoh H."/>
            <person name="Sugisawa Y."/>
            <person name="Mise K."/>
            <person name="Xu Z."/>
            <person name="Kuniyasu M."/>
            <person name="Ushijima N."/>
            <person name="Kawano K."/>
            <person name="Kobayashi E."/>
            <person name="Shiratori Y."/>
            <person name="Masuda Y."/>
            <person name="Senoo K."/>
        </authorList>
    </citation>
    <scope>NUCLEOTIDE SEQUENCE [LARGE SCALE GENOMIC DNA]</scope>
    <source>
        <strain evidence="1 2">Red804</strain>
    </source>
</reference>
<sequence>MIEKEANGRRRAPTIGFKTQPFLLNQNLSFTPARTERPNW</sequence>
<dbReference type="EMBL" id="BSDE01000001">
    <property type="protein sequence ID" value="GLH71702.1"/>
    <property type="molecule type" value="Genomic_DNA"/>
</dbReference>
<accession>A0ABQ5QAQ8</accession>
<evidence type="ECO:0000313" key="1">
    <source>
        <dbReference type="EMBL" id="GLH71702.1"/>
    </source>
</evidence>
<evidence type="ECO:0000313" key="2">
    <source>
        <dbReference type="Proteomes" id="UP001165069"/>
    </source>
</evidence>
<organism evidence="1 2">
    <name type="scientific">Geothrix limicola</name>
    <dbReference type="NCBI Taxonomy" id="2927978"/>
    <lineage>
        <taxon>Bacteria</taxon>
        <taxon>Pseudomonadati</taxon>
        <taxon>Acidobacteriota</taxon>
        <taxon>Holophagae</taxon>
        <taxon>Holophagales</taxon>
        <taxon>Holophagaceae</taxon>
        <taxon>Geothrix</taxon>
    </lineage>
</organism>
<name>A0ABQ5QAQ8_9BACT</name>
<gene>
    <name evidence="1" type="ORF">GETHLI_02040</name>
</gene>
<comment type="caution">
    <text evidence="1">The sequence shown here is derived from an EMBL/GenBank/DDBJ whole genome shotgun (WGS) entry which is preliminary data.</text>
</comment>
<protein>
    <submittedName>
        <fullName evidence="1">Uncharacterized protein</fullName>
    </submittedName>
</protein>
<keyword evidence="2" id="KW-1185">Reference proteome</keyword>